<dbReference type="EMBL" id="MGAQ01000005">
    <property type="protein sequence ID" value="OGK51122.1"/>
    <property type="molecule type" value="Genomic_DNA"/>
</dbReference>
<proteinExistence type="predicted"/>
<gene>
    <name evidence="2" type="ORF">A3B50_04985</name>
</gene>
<accession>A0A1F7J684</accession>
<evidence type="ECO:0000256" key="1">
    <source>
        <dbReference type="SAM" id="Phobius"/>
    </source>
</evidence>
<sequence>MFFVVALYLAAYNVLYLKGMEKTMRYTGFGLPKKIGQAVRINVLLSVITLFLIGVFSLAR</sequence>
<keyword evidence="1" id="KW-1133">Transmembrane helix</keyword>
<evidence type="ECO:0000313" key="3">
    <source>
        <dbReference type="Proteomes" id="UP000178558"/>
    </source>
</evidence>
<feature type="transmembrane region" description="Helical" evidence="1">
    <location>
        <begin position="41"/>
        <end position="59"/>
    </location>
</feature>
<evidence type="ECO:0000313" key="2">
    <source>
        <dbReference type="EMBL" id="OGK51122.1"/>
    </source>
</evidence>
<name>A0A1F7J684_9BACT</name>
<comment type="caution">
    <text evidence="2">The sequence shown here is derived from an EMBL/GenBank/DDBJ whole genome shotgun (WGS) entry which is preliminary data.</text>
</comment>
<protein>
    <recommendedName>
        <fullName evidence="4">Copper resistance protein D domain-containing protein</fullName>
    </recommendedName>
</protein>
<keyword evidence="1" id="KW-0472">Membrane</keyword>
<evidence type="ECO:0008006" key="4">
    <source>
        <dbReference type="Google" id="ProtNLM"/>
    </source>
</evidence>
<dbReference type="AlphaFoldDB" id="A0A1F7J684"/>
<dbReference type="Proteomes" id="UP000178558">
    <property type="component" value="Unassembled WGS sequence"/>
</dbReference>
<keyword evidence="1" id="KW-0812">Transmembrane</keyword>
<reference evidence="2 3" key="1">
    <citation type="journal article" date="2016" name="Nat. Commun.">
        <title>Thousands of microbial genomes shed light on interconnected biogeochemical processes in an aquifer system.</title>
        <authorList>
            <person name="Anantharaman K."/>
            <person name="Brown C.T."/>
            <person name="Hug L.A."/>
            <person name="Sharon I."/>
            <person name="Castelle C.J."/>
            <person name="Probst A.J."/>
            <person name="Thomas B.C."/>
            <person name="Singh A."/>
            <person name="Wilkins M.J."/>
            <person name="Karaoz U."/>
            <person name="Brodie E.L."/>
            <person name="Williams K.H."/>
            <person name="Hubbard S.S."/>
            <person name="Banfield J.F."/>
        </authorList>
    </citation>
    <scope>NUCLEOTIDE SEQUENCE [LARGE SCALE GENOMIC DNA]</scope>
</reference>
<organism evidence="2 3">
    <name type="scientific">Candidatus Roizmanbacteria bacterium RIFCSPLOWO2_01_FULL_40_42</name>
    <dbReference type="NCBI Taxonomy" id="1802066"/>
    <lineage>
        <taxon>Bacteria</taxon>
        <taxon>Candidatus Roizmaniibacteriota</taxon>
    </lineage>
</organism>